<dbReference type="OrthoDB" id="248387at2759"/>
<dbReference type="InterPro" id="IPR023302">
    <property type="entry name" value="Pept_S9A_N"/>
</dbReference>
<reference evidence="2 3" key="1">
    <citation type="submission" date="2018-08" db="EMBL/GenBank/DDBJ databases">
        <title>Genome and evolution of the arbuscular mycorrhizal fungus Diversispora epigaea (formerly Glomus versiforme) and its bacterial endosymbionts.</title>
        <authorList>
            <person name="Sun X."/>
            <person name="Fei Z."/>
            <person name="Harrison M."/>
        </authorList>
    </citation>
    <scope>NUCLEOTIDE SEQUENCE [LARGE SCALE GENOMIC DNA]</scope>
    <source>
        <strain evidence="2 3">IT104</strain>
    </source>
</reference>
<sequence>MTTSSNNFLKYPSVRRDETIVENLHGTKVADPYRWLEEPDSEETKEFVEAQNALTFKYLDTYPYRENFQEALTKIYDYEKYETPFKSGNNYYYFYNTGLQAQKYLLLFNNYEEGSFKLFPQPPSKKMFINYFI</sequence>
<gene>
    <name evidence="2" type="ORF">Glove_267g52</name>
</gene>
<comment type="caution">
    <text evidence="2">The sequence shown here is derived from an EMBL/GenBank/DDBJ whole genome shotgun (WGS) entry which is preliminary data.</text>
</comment>
<name>A0A397I5D6_9GLOM</name>
<feature type="domain" description="Peptidase S9A N-terminal" evidence="1">
    <location>
        <begin position="12"/>
        <end position="108"/>
    </location>
</feature>
<dbReference type="Pfam" id="PF02897">
    <property type="entry name" value="Peptidase_S9_N"/>
    <property type="match status" value="1"/>
</dbReference>
<dbReference type="Proteomes" id="UP000266861">
    <property type="component" value="Unassembled WGS sequence"/>
</dbReference>
<dbReference type="GO" id="GO:0004252">
    <property type="term" value="F:serine-type endopeptidase activity"/>
    <property type="evidence" value="ECO:0007669"/>
    <property type="project" value="InterPro"/>
</dbReference>
<organism evidence="2 3">
    <name type="scientific">Diversispora epigaea</name>
    <dbReference type="NCBI Taxonomy" id="1348612"/>
    <lineage>
        <taxon>Eukaryota</taxon>
        <taxon>Fungi</taxon>
        <taxon>Fungi incertae sedis</taxon>
        <taxon>Mucoromycota</taxon>
        <taxon>Glomeromycotina</taxon>
        <taxon>Glomeromycetes</taxon>
        <taxon>Diversisporales</taxon>
        <taxon>Diversisporaceae</taxon>
        <taxon>Diversispora</taxon>
    </lineage>
</organism>
<dbReference type="AlphaFoldDB" id="A0A397I5D6"/>
<dbReference type="Gene3D" id="3.40.50.1820">
    <property type="entry name" value="alpha/beta hydrolase"/>
    <property type="match status" value="1"/>
</dbReference>
<evidence type="ECO:0000259" key="1">
    <source>
        <dbReference type="Pfam" id="PF02897"/>
    </source>
</evidence>
<dbReference type="InterPro" id="IPR051167">
    <property type="entry name" value="Prolyl_oligopep/macrocyclase"/>
</dbReference>
<dbReference type="PANTHER" id="PTHR42881:SF2">
    <property type="entry name" value="PROLYL ENDOPEPTIDASE"/>
    <property type="match status" value="1"/>
</dbReference>
<dbReference type="GO" id="GO:0070012">
    <property type="term" value="F:oligopeptidase activity"/>
    <property type="evidence" value="ECO:0007669"/>
    <property type="project" value="TreeGrafter"/>
</dbReference>
<keyword evidence="3" id="KW-1185">Reference proteome</keyword>
<dbReference type="GO" id="GO:0005829">
    <property type="term" value="C:cytosol"/>
    <property type="evidence" value="ECO:0007669"/>
    <property type="project" value="TreeGrafter"/>
</dbReference>
<dbReference type="InterPro" id="IPR029058">
    <property type="entry name" value="AB_hydrolase_fold"/>
</dbReference>
<dbReference type="FunFam" id="3.40.50.1820:FF:000275">
    <property type="entry name" value="Prolyl endopeptidase"/>
    <property type="match status" value="1"/>
</dbReference>
<evidence type="ECO:0000313" key="3">
    <source>
        <dbReference type="Proteomes" id="UP000266861"/>
    </source>
</evidence>
<dbReference type="EMBL" id="PQFF01000244">
    <property type="protein sequence ID" value="RHZ70775.1"/>
    <property type="molecule type" value="Genomic_DNA"/>
</dbReference>
<protein>
    <recommendedName>
        <fullName evidence="1">Peptidase S9A N-terminal domain-containing protein</fullName>
    </recommendedName>
</protein>
<dbReference type="SUPFAM" id="SSF50993">
    <property type="entry name" value="Peptidase/esterase 'gauge' domain"/>
    <property type="match status" value="1"/>
</dbReference>
<proteinExistence type="predicted"/>
<evidence type="ECO:0000313" key="2">
    <source>
        <dbReference type="EMBL" id="RHZ70775.1"/>
    </source>
</evidence>
<dbReference type="PANTHER" id="PTHR42881">
    <property type="entry name" value="PROLYL ENDOPEPTIDASE"/>
    <property type="match status" value="1"/>
</dbReference>
<accession>A0A397I5D6</accession>